<proteinExistence type="predicted"/>
<evidence type="ECO:0000313" key="2">
    <source>
        <dbReference type="EMBL" id="GAK54466.1"/>
    </source>
</evidence>
<name>A0A081BST5_9BACT</name>
<sequence>MKKRLMSRQYLFGFVCIISLTLLSLISALTPAVAAEPPVLYLFWGDGCPHCEEEKMFFDVLQHDYPQLEIRLFEVWNNPEFAKLAEALAKANHINAASVPLTFIGNWGNVGFQSFETTGVEIAARVQACLAQGCPDALDKLGPQQLAARVRDEAARKSPQGWELRPAAAVATIAPADTTPAPVAATPTKTIKVYYFHGTARCPSCKTIEELTNFAIVNGFKKELESGVLEFNAINVETPENQHFIKDYQLYTKSVIVSEVIDGKERRWKNLEKVWQLLMQEKAFTMYVQQEVSAYLEGK</sequence>
<evidence type="ECO:0008006" key="4">
    <source>
        <dbReference type="Google" id="ProtNLM"/>
    </source>
</evidence>
<dbReference type="Gene3D" id="3.40.30.10">
    <property type="entry name" value="Glutaredoxin"/>
    <property type="match status" value="1"/>
</dbReference>
<dbReference type="EMBL" id="DF820461">
    <property type="protein sequence ID" value="GAK54466.1"/>
    <property type="molecule type" value="Genomic_DNA"/>
</dbReference>
<dbReference type="NCBIfam" id="NF040494">
    <property type="entry name" value="nitrored_ArsF"/>
    <property type="match status" value="1"/>
</dbReference>
<evidence type="ECO:0000256" key="1">
    <source>
        <dbReference type="SAM" id="SignalP"/>
    </source>
</evidence>
<evidence type="ECO:0000313" key="3">
    <source>
        <dbReference type="Proteomes" id="UP000030700"/>
    </source>
</evidence>
<dbReference type="SUPFAM" id="SSF52833">
    <property type="entry name" value="Thioredoxin-like"/>
    <property type="match status" value="1"/>
</dbReference>
<feature type="chain" id="PRO_5001755384" description="Thioredoxin domain-containing protein" evidence="1">
    <location>
        <begin position="35"/>
        <end position="299"/>
    </location>
</feature>
<dbReference type="InterPro" id="IPR036249">
    <property type="entry name" value="Thioredoxin-like_sf"/>
</dbReference>
<dbReference type="InterPro" id="IPR047698">
    <property type="entry name" value="ArsF-like"/>
</dbReference>
<gene>
    <name evidence="2" type="ORF">U14_05751</name>
</gene>
<reference evidence="2" key="1">
    <citation type="journal article" date="2015" name="PeerJ">
        <title>First genomic representation of candidate bacterial phylum KSB3 points to enhanced environmental sensing as a trigger of wastewater bulking.</title>
        <authorList>
            <person name="Sekiguchi Y."/>
            <person name="Ohashi A."/>
            <person name="Parks D.H."/>
            <person name="Yamauchi T."/>
            <person name="Tyson G.W."/>
            <person name="Hugenholtz P."/>
        </authorList>
    </citation>
    <scope>NUCLEOTIDE SEQUENCE [LARGE SCALE GENOMIC DNA]</scope>
</reference>
<dbReference type="AlphaFoldDB" id="A0A081BST5"/>
<dbReference type="HOGENOM" id="CLU_948856_0_0_0"/>
<keyword evidence="3" id="KW-1185">Reference proteome</keyword>
<dbReference type="Proteomes" id="UP000030700">
    <property type="component" value="Unassembled WGS sequence"/>
</dbReference>
<dbReference type="STRING" id="1499966.U14_05751"/>
<keyword evidence="1" id="KW-0732">Signal</keyword>
<organism evidence="2">
    <name type="scientific">Candidatus Moduliflexus flocculans</name>
    <dbReference type="NCBI Taxonomy" id="1499966"/>
    <lineage>
        <taxon>Bacteria</taxon>
        <taxon>Candidatus Moduliflexota</taxon>
        <taxon>Candidatus Moduliflexia</taxon>
        <taxon>Candidatus Moduliflexales</taxon>
        <taxon>Candidatus Moduliflexaceae</taxon>
    </lineage>
</organism>
<protein>
    <recommendedName>
        <fullName evidence="4">Thioredoxin domain-containing protein</fullName>
    </recommendedName>
</protein>
<feature type="signal peptide" evidence="1">
    <location>
        <begin position="1"/>
        <end position="34"/>
    </location>
</feature>
<accession>A0A081BST5</accession>